<dbReference type="SUPFAM" id="SSF50998">
    <property type="entry name" value="Quinoprotein alcohol dehydrogenase-like"/>
    <property type="match status" value="1"/>
</dbReference>
<evidence type="ECO:0000313" key="2">
    <source>
        <dbReference type="Proteomes" id="UP001165074"/>
    </source>
</evidence>
<protein>
    <submittedName>
        <fullName evidence="1">Uncharacterized protein</fullName>
    </submittedName>
</protein>
<accession>A0A9W6W2Z9</accession>
<comment type="caution">
    <text evidence="1">The sequence shown here is derived from an EMBL/GenBank/DDBJ whole genome shotgun (WGS) entry which is preliminary data.</text>
</comment>
<reference evidence="1" key="1">
    <citation type="submission" date="2023-03" db="EMBL/GenBank/DDBJ databases">
        <title>Actinoallomurus iriomotensis NBRC 103684.</title>
        <authorList>
            <person name="Ichikawa N."/>
            <person name="Sato H."/>
            <person name="Tonouchi N."/>
        </authorList>
    </citation>
    <scope>NUCLEOTIDE SEQUENCE</scope>
    <source>
        <strain evidence="1">NBRC 103684</strain>
    </source>
</reference>
<dbReference type="EMBL" id="BSTK01000008">
    <property type="protein sequence ID" value="GLY87471.1"/>
    <property type="molecule type" value="Genomic_DNA"/>
</dbReference>
<evidence type="ECO:0000313" key="1">
    <source>
        <dbReference type="EMBL" id="GLY87471.1"/>
    </source>
</evidence>
<keyword evidence="2" id="KW-1185">Reference proteome</keyword>
<dbReference type="RefSeq" id="WP_285576550.1">
    <property type="nucleotide sequence ID" value="NZ_BSTK01000008.1"/>
</dbReference>
<dbReference type="Gene3D" id="2.130.10.10">
    <property type="entry name" value="YVTN repeat-like/Quinoprotein amine dehydrogenase"/>
    <property type="match status" value="1"/>
</dbReference>
<sequence length="162" mass="17358">MRLPGILFLAMHEPDGEAAIDSRTGHLLWRRAGAEDNGTGNIVGFDTHTRPPTVYLNEATKNTAQAVNAEDGSVIHTHIPSSRLKEADAAVRGVAADTTATTVYGFDLVSGSRRWRIPEVSDAFTIAEWVDGDPALLVATGCATDGVQGSRCTKPRLFAVNW</sequence>
<proteinExistence type="predicted"/>
<organism evidence="1 2">
    <name type="scientific">Actinoallomurus iriomotensis</name>
    <dbReference type="NCBI Taxonomy" id="478107"/>
    <lineage>
        <taxon>Bacteria</taxon>
        <taxon>Bacillati</taxon>
        <taxon>Actinomycetota</taxon>
        <taxon>Actinomycetes</taxon>
        <taxon>Streptosporangiales</taxon>
        <taxon>Thermomonosporaceae</taxon>
        <taxon>Actinoallomurus</taxon>
    </lineage>
</organism>
<dbReference type="InterPro" id="IPR011047">
    <property type="entry name" value="Quinoprotein_ADH-like_sf"/>
</dbReference>
<name>A0A9W6W2Z9_9ACTN</name>
<dbReference type="Proteomes" id="UP001165074">
    <property type="component" value="Unassembled WGS sequence"/>
</dbReference>
<dbReference type="AlphaFoldDB" id="A0A9W6W2Z9"/>
<gene>
    <name evidence="1" type="ORF">Airi02_054000</name>
</gene>
<dbReference type="InterPro" id="IPR015943">
    <property type="entry name" value="WD40/YVTN_repeat-like_dom_sf"/>
</dbReference>